<dbReference type="PROSITE" id="PS50292">
    <property type="entry name" value="PEROXIDASE_3"/>
    <property type="match status" value="1"/>
</dbReference>
<proteinExistence type="predicted"/>
<dbReference type="EMBL" id="JAWQEG010008597">
    <property type="protein sequence ID" value="KAK3849991.1"/>
    <property type="molecule type" value="Genomic_DNA"/>
</dbReference>
<name>A0AAE1BG35_PETCI</name>
<dbReference type="Gene3D" id="1.10.640.10">
    <property type="entry name" value="Haem peroxidase domain superfamily, animal type"/>
    <property type="match status" value="1"/>
</dbReference>
<dbReference type="GO" id="GO:0020037">
    <property type="term" value="F:heme binding"/>
    <property type="evidence" value="ECO:0007669"/>
    <property type="project" value="InterPro"/>
</dbReference>
<evidence type="ECO:0000256" key="3">
    <source>
        <dbReference type="ARBA" id="ARBA00022559"/>
    </source>
</evidence>
<comment type="caution">
    <text evidence="6">The sequence shown here is derived from an EMBL/GenBank/DDBJ whole genome shotgun (WGS) entry which is preliminary data.</text>
</comment>
<comment type="subcellular location">
    <subcellularLocation>
        <location evidence="1">Secreted</location>
    </subcellularLocation>
</comment>
<keyword evidence="4" id="KW-0325">Glycoprotein</keyword>
<evidence type="ECO:0000256" key="2">
    <source>
        <dbReference type="ARBA" id="ARBA00022525"/>
    </source>
</evidence>
<sequence>TQFMQSFAINTLRSGFSFDYNPNINPNMNNEFSTGAYRFGHSLVQGTLRIFSKNGQVSEIQLRNHFNSPHLIQRDGRYDDIVRSFTQLASQSFDSFVTQDLSNHLFQMPRFNFGMDLLSINVHRGRDHGIATYNDMRVVCGLPRARSFRDLTDHIPESIVGSLQQQYNSVDDIDYFVGGMSERPVNNGLLGWTFLCVVGDQFARLKKGDRYFYDLGGQPGSFNEAQLQEVRKTSWARVLCDNADLDAVQPLGFRQTQSRFNQPVACNSGAIPTPNLQAWRGVRPGV</sequence>
<evidence type="ECO:0000256" key="4">
    <source>
        <dbReference type="ARBA" id="ARBA00023180"/>
    </source>
</evidence>
<keyword evidence="3" id="KW-0560">Oxidoreductase</keyword>
<dbReference type="GO" id="GO:0006979">
    <property type="term" value="P:response to oxidative stress"/>
    <property type="evidence" value="ECO:0007669"/>
    <property type="project" value="InterPro"/>
</dbReference>
<gene>
    <name evidence="6" type="ORF">Pcinc_043276</name>
</gene>
<dbReference type="AlphaFoldDB" id="A0AAE1BG35"/>
<keyword evidence="7" id="KW-1185">Reference proteome</keyword>
<keyword evidence="5" id="KW-0479">Metal-binding</keyword>
<feature type="binding site" description="axial binding residue" evidence="5">
    <location>
        <position position="41"/>
    </location>
    <ligand>
        <name>heme b</name>
        <dbReference type="ChEBI" id="CHEBI:60344"/>
    </ligand>
    <ligandPart>
        <name>Fe</name>
        <dbReference type="ChEBI" id="CHEBI:18248"/>
    </ligandPart>
</feature>
<dbReference type="InterPro" id="IPR037120">
    <property type="entry name" value="Haem_peroxidase_sf_animal"/>
</dbReference>
<evidence type="ECO:0008006" key="8">
    <source>
        <dbReference type="Google" id="ProtNLM"/>
    </source>
</evidence>
<keyword evidence="5" id="KW-0408">Iron</keyword>
<protein>
    <recommendedName>
        <fullName evidence="8">Peroxinectin</fullName>
    </recommendedName>
</protein>
<dbReference type="GO" id="GO:0005576">
    <property type="term" value="C:extracellular region"/>
    <property type="evidence" value="ECO:0007669"/>
    <property type="project" value="UniProtKB-SubCell"/>
</dbReference>
<dbReference type="PANTHER" id="PTHR11475:SF4">
    <property type="entry name" value="CHORION PEROXIDASE"/>
    <property type="match status" value="1"/>
</dbReference>
<evidence type="ECO:0000313" key="7">
    <source>
        <dbReference type="Proteomes" id="UP001286313"/>
    </source>
</evidence>
<accession>A0AAE1BG35</accession>
<evidence type="ECO:0000256" key="5">
    <source>
        <dbReference type="PIRSR" id="PIRSR619791-2"/>
    </source>
</evidence>
<dbReference type="Pfam" id="PF03098">
    <property type="entry name" value="An_peroxidase"/>
    <property type="match status" value="1"/>
</dbReference>
<keyword evidence="5" id="KW-0349">Heme</keyword>
<organism evidence="6 7">
    <name type="scientific">Petrolisthes cinctipes</name>
    <name type="common">Flat porcelain crab</name>
    <dbReference type="NCBI Taxonomy" id="88211"/>
    <lineage>
        <taxon>Eukaryota</taxon>
        <taxon>Metazoa</taxon>
        <taxon>Ecdysozoa</taxon>
        <taxon>Arthropoda</taxon>
        <taxon>Crustacea</taxon>
        <taxon>Multicrustacea</taxon>
        <taxon>Malacostraca</taxon>
        <taxon>Eumalacostraca</taxon>
        <taxon>Eucarida</taxon>
        <taxon>Decapoda</taxon>
        <taxon>Pleocyemata</taxon>
        <taxon>Anomura</taxon>
        <taxon>Galatheoidea</taxon>
        <taxon>Porcellanidae</taxon>
        <taxon>Petrolisthes</taxon>
    </lineage>
</organism>
<dbReference type="GO" id="GO:0004601">
    <property type="term" value="F:peroxidase activity"/>
    <property type="evidence" value="ECO:0007669"/>
    <property type="project" value="UniProtKB-KW"/>
</dbReference>
<dbReference type="Proteomes" id="UP001286313">
    <property type="component" value="Unassembled WGS sequence"/>
</dbReference>
<feature type="non-terminal residue" evidence="6">
    <location>
        <position position="1"/>
    </location>
</feature>
<dbReference type="InterPro" id="IPR010255">
    <property type="entry name" value="Haem_peroxidase_sf"/>
</dbReference>
<evidence type="ECO:0000256" key="1">
    <source>
        <dbReference type="ARBA" id="ARBA00004613"/>
    </source>
</evidence>
<keyword evidence="2" id="KW-0964">Secreted</keyword>
<keyword evidence="3" id="KW-0575">Peroxidase</keyword>
<dbReference type="PANTHER" id="PTHR11475">
    <property type="entry name" value="OXIDASE/PEROXIDASE"/>
    <property type="match status" value="1"/>
</dbReference>
<reference evidence="6" key="1">
    <citation type="submission" date="2023-10" db="EMBL/GenBank/DDBJ databases">
        <title>Genome assemblies of two species of porcelain crab, Petrolisthes cinctipes and Petrolisthes manimaculis (Anomura: Porcellanidae).</title>
        <authorList>
            <person name="Angst P."/>
        </authorList>
    </citation>
    <scope>NUCLEOTIDE SEQUENCE</scope>
    <source>
        <strain evidence="6">PB745_01</strain>
        <tissue evidence="6">Gill</tissue>
    </source>
</reference>
<dbReference type="PRINTS" id="PR00457">
    <property type="entry name" value="ANPEROXIDASE"/>
</dbReference>
<dbReference type="GO" id="GO:0046872">
    <property type="term" value="F:metal ion binding"/>
    <property type="evidence" value="ECO:0007669"/>
    <property type="project" value="UniProtKB-KW"/>
</dbReference>
<evidence type="ECO:0000313" key="6">
    <source>
        <dbReference type="EMBL" id="KAK3849991.1"/>
    </source>
</evidence>
<dbReference type="SUPFAM" id="SSF48113">
    <property type="entry name" value="Heme-dependent peroxidases"/>
    <property type="match status" value="1"/>
</dbReference>
<dbReference type="InterPro" id="IPR019791">
    <property type="entry name" value="Haem_peroxidase_animal"/>
</dbReference>